<feature type="compositionally biased region" description="Low complexity" evidence="1">
    <location>
        <begin position="119"/>
        <end position="133"/>
    </location>
</feature>
<proteinExistence type="predicted"/>
<dbReference type="AlphaFoldDB" id="A0A974P1F5"/>
<keyword evidence="2" id="KW-0808">Transferase</keyword>
<dbReference type="InterPro" id="IPR052985">
    <property type="entry name" value="CoA-trans_III_biosynth/detox"/>
</dbReference>
<dbReference type="InterPro" id="IPR023606">
    <property type="entry name" value="CoA-Trfase_III_dom_1_sf"/>
</dbReference>
<evidence type="ECO:0000313" key="2">
    <source>
        <dbReference type="EMBL" id="QQZ48953.1"/>
    </source>
</evidence>
<gene>
    <name evidence="2" type="ORF">JKL49_16905</name>
</gene>
<protein>
    <submittedName>
        <fullName evidence="2">CoA transferase</fullName>
    </submittedName>
</protein>
<dbReference type="Gene3D" id="3.40.50.10540">
    <property type="entry name" value="Crotonobetainyl-coa:carnitine coa-transferase, domain 1"/>
    <property type="match status" value="1"/>
</dbReference>
<sequence length="133" mass="13656">MGEPADAEAVAKTTLTWNAMDLENAIAAAGICGAMCRTPEEWDASEQGRILATRPLIEVTKIADSPPEPLPGGDAPLSGVRVLDLTRVLAGPTCARTLAQYGADVLYIASPTCPPPPSSSATPITASSRPGLT</sequence>
<dbReference type="Pfam" id="PF02515">
    <property type="entry name" value="CoA_transf_3"/>
    <property type="match status" value="1"/>
</dbReference>
<evidence type="ECO:0000256" key="1">
    <source>
        <dbReference type="SAM" id="MobiDB-lite"/>
    </source>
</evidence>
<organism evidence="2">
    <name type="scientific">Phenylobacterium glaciei</name>
    <dbReference type="NCBI Taxonomy" id="2803784"/>
    <lineage>
        <taxon>Bacteria</taxon>
        <taxon>Pseudomonadati</taxon>
        <taxon>Pseudomonadota</taxon>
        <taxon>Alphaproteobacteria</taxon>
        <taxon>Caulobacterales</taxon>
        <taxon>Caulobacteraceae</taxon>
        <taxon>Phenylobacterium</taxon>
    </lineage>
</organism>
<dbReference type="EMBL" id="CP068570">
    <property type="protein sequence ID" value="QQZ48953.1"/>
    <property type="molecule type" value="Genomic_DNA"/>
</dbReference>
<dbReference type="PANTHER" id="PTHR48229">
    <property type="entry name" value="CAIB/BAIF FAMILY ENZYME (AFU_ORTHOLOGUE AFUA_1G05360)-RELATED"/>
    <property type="match status" value="1"/>
</dbReference>
<dbReference type="GO" id="GO:0016740">
    <property type="term" value="F:transferase activity"/>
    <property type="evidence" value="ECO:0007669"/>
    <property type="project" value="UniProtKB-KW"/>
</dbReference>
<dbReference type="SUPFAM" id="SSF89796">
    <property type="entry name" value="CoA-transferase family III (CaiB/BaiF)"/>
    <property type="match status" value="2"/>
</dbReference>
<reference evidence="2" key="1">
    <citation type="submission" date="2021-01" db="EMBL/GenBank/DDBJ databases">
        <title>Genome sequence of Phenylobacterium sp. 20VBR1 isolated from a valley glaceir, Ny-Alesund, Svalbard.</title>
        <authorList>
            <person name="Thomas F.A."/>
            <person name="Krishnan K.P."/>
            <person name="Sinha R.K."/>
        </authorList>
    </citation>
    <scope>NUCLEOTIDE SEQUENCE</scope>
    <source>
        <strain evidence="2">20VBR1</strain>
    </source>
</reference>
<feature type="region of interest" description="Disordered" evidence="1">
    <location>
        <begin position="114"/>
        <end position="133"/>
    </location>
</feature>
<accession>A0A974P1F5</accession>
<dbReference type="PANTHER" id="PTHR48229:SF1">
    <property type="entry name" value="ALPHA METHYLACYL-COA RACEMASE-RELATED"/>
    <property type="match status" value="1"/>
</dbReference>
<dbReference type="InterPro" id="IPR003673">
    <property type="entry name" value="CoA-Trfase_fam_III"/>
</dbReference>
<name>A0A974P1F5_9CAUL</name>